<evidence type="ECO:0000259" key="8">
    <source>
        <dbReference type="Pfam" id="PF00884"/>
    </source>
</evidence>
<dbReference type="InterPro" id="IPR017850">
    <property type="entry name" value="Alkaline_phosphatase_core_sf"/>
</dbReference>
<dbReference type="InterPro" id="IPR000917">
    <property type="entry name" value="Sulfatase_N"/>
</dbReference>
<evidence type="ECO:0000256" key="6">
    <source>
        <dbReference type="ARBA" id="ARBA00022837"/>
    </source>
</evidence>
<organism evidence="9 10">
    <name type="scientific">Pontiella sulfatireligans</name>
    <dbReference type="NCBI Taxonomy" id="2750658"/>
    <lineage>
        <taxon>Bacteria</taxon>
        <taxon>Pseudomonadati</taxon>
        <taxon>Kiritimatiellota</taxon>
        <taxon>Kiritimatiellia</taxon>
        <taxon>Kiritimatiellales</taxon>
        <taxon>Pontiellaceae</taxon>
        <taxon>Pontiella</taxon>
    </lineage>
</organism>
<feature type="chain" id="PRO_5028913504" evidence="7">
    <location>
        <begin position="23"/>
        <end position="514"/>
    </location>
</feature>
<keyword evidence="10" id="KW-1185">Reference proteome</keyword>
<dbReference type="Proteomes" id="UP000346198">
    <property type="component" value="Unassembled WGS sequence"/>
</dbReference>
<proteinExistence type="inferred from homology"/>
<gene>
    <name evidence="9" type="primary">atsA_267</name>
    <name evidence="9" type="ORF">SCARR_05614</name>
</gene>
<accession>A0A6C2UWL6</accession>
<keyword evidence="3" id="KW-0479">Metal-binding</keyword>
<keyword evidence="4 7" id="KW-0732">Signal</keyword>
<evidence type="ECO:0000256" key="2">
    <source>
        <dbReference type="ARBA" id="ARBA00008779"/>
    </source>
</evidence>
<keyword evidence="6" id="KW-0106">Calcium</keyword>
<dbReference type="PANTHER" id="PTHR42693">
    <property type="entry name" value="ARYLSULFATASE FAMILY MEMBER"/>
    <property type="match status" value="1"/>
</dbReference>
<dbReference type="InterPro" id="IPR050738">
    <property type="entry name" value="Sulfatase"/>
</dbReference>
<dbReference type="EMBL" id="CAAHFH010000004">
    <property type="protein sequence ID" value="VGO23507.1"/>
    <property type="molecule type" value="Genomic_DNA"/>
</dbReference>
<feature type="domain" description="Sulfatase N-terminal" evidence="8">
    <location>
        <begin position="27"/>
        <end position="370"/>
    </location>
</feature>
<keyword evidence="5" id="KW-0378">Hydrolase</keyword>
<dbReference type="GO" id="GO:0004065">
    <property type="term" value="F:arylsulfatase activity"/>
    <property type="evidence" value="ECO:0007669"/>
    <property type="project" value="TreeGrafter"/>
</dbReference>
<dbReference type="Gene3D" id="3.30.1120.10">
    <property type="match status" value="1"/>
</dbReference>
<comment type="similarity">
    <text evidence="2">Belongs to the sulfatase family.</text>
</comment>
<comment type="cofactor">
    <cofactor evidence="1">
        <name>Ca(2+)</name>
        <dbReference type="ChEBI" id="CHEBI:29108"/>
    </cofactor>
</comment>
<evidence type="ECO:0000256" key="7">
    <source>
        <dbReference type="SAM" id="SignalP"/>
    </source>
</evidence>
<sequence length="514" mass="57861">MKTLNKTIMSILFGLLLSTSFAAQNKPNIVMLYIDDWAWNGSPIPMNDSMENSFMPILEMPNLDKLAGQGMKFTHAYGAHQCAPARASLQTGQSGARTGFTLVSGKPNGKYYDTRPMYQNLPLIPNVSDASLDADAITIPEVLKPLGYTSAHLGKWHQYSDPGAEGYVLHDGDTNNDPGNTVGKVQRLPEDLTDPKLMFSTTEKAIGFMEDQVGAGNPFYLQVSYYAMHEGRECLAETRKKYARHPLVQAYYKKVGQPADNINRKKDPAVWLGMGENLDGRIGAVLDEIKKLGIEKNTYVIVVSDNGYRHEALELTPGKKQPLHGHKWWVWQGGIRVPMIVKGPGIKGGSVFEGNVINYDFMPTFYDWAGGDPKDLKDIDGVSLAGFMAGKKPDETFLNRNLYFHVPHYREEVPHSAIVSGSYKVMHFYERPDIPMLFDLSKDPGEVNNVAKQYPETHKRLFGEMMTYLQDVDARFPKANPDYDPEVYKKLKNYNKYIKWGPFEGKRPLEEDEL</sequence>
<evidence type="ECO:0000256" key="3">
    <source>
        <dbReference type="ARBA" id="ARBA00022723"/>
    </source>
</evidence>
<dbReference type="RefSeq" id="WP_136065936.1">
    <property type="nucleotide sequence ID" value="NZ_CAAHFH010000004.1"/>
</dbReference>
<evidence type="ECO:0000313" key="9">
    <source>
        <dbReference type="EMBL" id="VGO23507.1"/>
    </source>
</evidence>
<name>A0A6C2UWL6_9BACT</name>
<feature type="signal peptide" evidence="7">
    <location>
        <begin position="1"/>
        <end position="22"/>
    </location>
</feature>
<dbReference type="Gene3D" id="3.40.720.10">
    <property type="entry name" value="Alkaline Phosphatase, subunit A"/>
    <property type="match status" value="1"/>
</dbReference>
<protein>
    <submittedName>
        <fullName evidence="9">Arylsulfatase</fullName>
    </submittedName>
</protein>
<evidence type="ECO:0000256" key="1">
    <source>
        <dbReference type="ARBA" id="ARBA00001913"/>
    </source>
</evidence>
<dbReference type="SUPFAM" id="SSF53649">
    <property type="entry name" value="Alkaline phosphatase-like"/>
    <property type="match status" value="1"/>
</dbReference>
<evidence type="ECO:0000313" key="10">
    <source>
        <dbReference type="Proteomes" id="UP000346198"/>
    </source>
</evidence>
<dbReference type="GO" id="GO:0046872">
    <property type="term" value="F:metal ion binding"/>
    <property type="evidence" value="ECO:0007669"/>
    <property type="project" value="UniProtKB-KW"/>
</dbReference>
<dbReference type="PANTHER" id="PTHR42693:SF42">
    <property type="entry name" value="ARYLSULFATASE G"/>
    <property type="match status" value="1"/>
</dbReference>
<evidence type="ECO:0000256" key="5">
    <source>
        <dbReference type="ARBA" id="ARBA00022801"/>
    </source>
</evidence>
<reference evidence="9 10" key="1">
    <citation type="submission" date="2019-04" db="EMBL/GenBank/DDBJ databases">
        <authorList>
            <person name="Van Vliet M D."/>
        </authorList>
    </citation>
    <scope>NUCLEOTIDE SEQUENCE [LARGE SCALE GENOMIC DNA]</scope>
    <source>
        <strain evidence="9 10">F21</strain>
    </source>
</reference>
<dbReference type="AlphaFoldDB" id="A0A6C2UWL6"/>
<dbReference type="Pfam" id="PF00884">
    <property type="entry name" value="Sulfatase"/>
    <property type="match status" value="1"/>
</dbReference>
<evidence type="ECO:0000256" key="4">
    <source>
        <dbReference type="ARBA" id="ARBA00022729"/>
    </source>
</evidence>